<protein>
    <submittedName>
        <fullName evidence="1">Uncharacterized protein</fullName>
    </submittedName>
</protein>
<comment type="caution">
    <text evidence="1">The sequence shown here is derived from an EMBL/GenBank/DDBJ whole genome shotgun (WGS) entry which is preliminary data.</text>
</comment>
<dbReference type="Proteomes" id="UP001243330">
    <property type="component" value="Unassembled WGS sequence"/>
</dbReference>
<keyword evidence="2" id="KW-1185">Reference proteome</keyword>
<dbReference type="AlphaFoldDB" id="A0AAD9AAX3"/>
<proteinExistence type="predicted"/>
<name>A0AAD9AAX3_9PEZI</name>
<evidence type="ECO:0000313" key="2">
    <source>
        <dbReference type="Proteomes" id="UP001243330"/>
    </source>
</evidence>
<gene>
    <name evidence="1" type="ORF">CCHR01_12658</name>
</gene>
<dbReference type="EMBL" id="JAQOWY010000300">
    <property type="protein sequence ID" value="KAK1844731.1"/>
    <property type="molecule type" value="Genomic_DNA"/>
</dbReference>
<reference evidence="1" key="1">
    <citation type="submission" date="2023-01" db="EMBL/GenBank/DDBJ databases">
        <title>Colletotrichum chrysophilum M932 genome sequence.</title>
        <authorList>
            <person name="Baroncelli R."/>
        </authorList>
    </citation>
    <scope>NUCLEOTIDE SEQUENCE</scope>
    <source>
        <strain evidence="1">M932</strain>
    </source>
</reference>
<accession>A0AAD9AAX3</accession>
<sequence>MRFRCQIIQMPVGIGESVRLSISRGFLTRNLSPFAIRYAFVSSPTDSVLLTYLLPTETRKN</sequence>
<organism evidence="1 2">
    <name type="scientific">Colletotrichum chrysophilum</name>
    <dbReference type="NCBI Taxonomy" id="1836956"/>
    <lineage>
        <taxon>Eukaryota</taxon>
        <taxon>Fungi</taxon>
        <taxon>Dikarya</taxon>
        <taxon>Ascomycota</taxon>
        <taxon>Pezizomycotina</taxon>
        <taxon>Sordariomycetes</taxon>
        <taxon>Hypocreomycetidae</taxon>
        <taxon>Glomerellales</taxon>
        <taxon>Glomerellaceae</taxon>
        <taxon>Colletotrichum</taxon>
        <taxon>Colletotrichum gloeosporioides species complex</taxon>
    </lineage>
</organism>
<evidence type="ECO:0000313" key="1">
    <source>
        <dbReference type="EMBL" id="KAK1844731.1"/>
    </source>
</evidence>